<dbReference type="Gene3D" id="4.10.60.10">
    <property type="entry name" value="Zinc finger, CCHC-type"/>
    <property type="match status" value="1"/>
</dbReference>
<keyword evidence="3" id="KW-0862">Zinc</keyword>
<dbReference type="Pfam" id="PF13696">
    <property type="entry name" value="zf-CCHC_2"/>
    <property type="match status" value="1"/>
</dbReference>
<protein>
    <recommendedName>
        <fullName evidence="10">E3 ubiquitin-protein ligase RBBP6-like</fullName>
    </recommendedName>
</protein>
<dbReference type="InterPro" id="IPR013083">
    <property type="entry name" value="Znf_RING/FYVE/PHD"/>
</dbReference>
<accession>A0A1V9XLX9</accession>
<evidence type="ECO:0000256" key="5">
    <source>
        <dbReference type="SAM" id="MobiDB-lite"/>
    </source>
</evidence>
<keyword evidence="1" id="KW-0479">Metal-binding</keyword>
<feature type="compositionally biased region" description="Basic and acidic residues" evidence="5">
    <location>
        <begin position="393"/>
        <end position="417"/>
    </location>
</feature>
<dbReference type="GO" id="GO:0005634">
    <property type="term" value="C:nucleus"/>
    <property type="evidence" value="ECO:0007669"/>
    <property type="project" value="TreeGrafter"/>
</dbReference>
<dbReference type="InterPro" id="IPR025829">
    <property type="entry name" value="Zn_knuckle_CX2CX3GHX4C"/>
</dbReference>
<evidence type="ECO:0000313" key="8">
    <source>
        <dbReference type="EMBL" id="OQR74520.1"/>
    </source>
</evidence>
<dbReference type="AlphaFoldDB" id="A0A1V9XLX9"/>
<dbReference type="PANTHER" id="PTHR15439">
    <property type="entry name" value="RETINOBLASTOMA-BINDING PROTEIN 6"/>
    <property type="match status" value="1"/>
</dbReference>
<dbReference type="SUPFAM" id="SSF57756">
    <property type="entry name" value="Retrovirus zinc finger-like domains"/>
    <property type="match status" value="1"/>
</dbReference>
<gene>
    <name evidence="8" type="ORF">BIW11_09008</name>
</gene>
<sequence>ADARGGAADSYKVIDLAASSTSEEDKIKAVISQSSSEYDSSRFVKRPYFGPPPATYVCQKCQKPGHWIQKCPNTPVDKGINRVEVKRSTGIPRSFMMTVDDPTHRGVMISTNGEFVIPRLDAQAYLERKIEKPPFVPDSEEKPTGVEEKPTIPEELQCSLCHELLCDAVLIPCCGSCFCDECVRQALLDSDHHECPICHELDQTPDKLIPNRFLRNKVARLKGDVQKRKEALMGLPPVASTSNSSATHGQAKTKEEPGEEMSGHPLVKQPLLPHPDLKEGASRPDHRLERRNEDDPVGRVSVSTESRRPPLLSTPGGLRREGAADGSENKENGPGDERELREREFRERERPAEFRDRDKILPTPVDARGDGPTVGGFREREDRWPPPRWQRSGSREPPREYDNRMYDNRDNGRRRFDWSPPRFRGRGYRDFSPRRGAPPRHGDQGADHVGDQQV</sequence>
<feature type="domain" description="CCHC-type" evidence="7">
    <location>
        <begin position="58"/>
        <end position="73"/>
    </location>
</feature>
<dbReference type="SUPFAM" id="SSF57850">
    <property type="entry name" value="RING/U-box"/>
    <property type="match status" value="1"/>
</dbReference>
<dbReference type="STRING" id="418985.A0A1V9XLX9"/>
<dbReference type="GO" id="GO:0061630">
    <property type="term" value="F:ubiquitin protein ligase activity"/>
    <property type="evidence" value="ECO:0007669"/>
    <property type="project" value="InterPro"/>
</dbReference>
<dbReference type="Proteomes" id="UP000192247">
    <property type="component" value="Unassembled WGS sequence"/>
</dbReference>
<dbReference type="OrthoDB" id="106784at2759"/>
<evidence type="ECO:0000259" key="7">
    <source>
        <dbReference type="PROSITE" id="PS50158"/>
    </source>
</evidence>
<feature type="compositionally biased region" description="Polar residues" evidence="5">
    <location>
        <begin position="239"/>
        <end position="250"/>
    </location>
</feature>
<feature type="compositionally biased region" description="Basic and acidic residues" evidence="5">
    <location>
        <begin position="275"/>
        <end position="297"/>
    </location>
</feature>
<dbReference type="PANTHER" id="PTHR15439:SF0">
    <property type="entry name" value="CELL DIVISION CYCLE AND APOPTOSIS REGULATOR PROTEIN 1-RELATED"/>
    <property type="match status" value="1"/>
</dbReference>
<feature type="non-terminal residue" evidence="8">
    <location>
        <position position="454"/>
    </location>
</feature>
<dbReference type="InterPro" id="IPR001841">
    <property type="entry name" value="Znf_RING"/>
</dbReference>
<dbReference type="GO" id="GO:0006397">
    <property type="term" value="P:mRNA processing"/>
    <property type="evidence" value="ECO:0007669"/>
    <property type="project" value="InterPro"/>
</dbReference>
<reference evidence="8 9" key="1">
    <citation type="journal article" date="2017" name="Gigascience">
        <title>Draft genome of the honey bee ectoparasitic mite, Tropilaelaps mercedesae, is shaped by the parasitic life history.</title>
        <authorList>
            <person name="Dong X."/>
            <person name="Armstrong S.D."/>
            <person name="Xia D."/>
            <person name="Makepeace B.L."/>
            <person name="Darby A.C."/>
            <person name="Kadowaki T."/>
        </authorList>
    </citation>
    <scope>NUCLEOTIDE SEQUENCE [LARGE SCALE GENOMIC DNA]</scope>
    <source>
        <strain evidence="8">Wuxi-XJTLU</strain>
    </source>
</reference>
<evidence type="ECO:0000256" key="2">
    <source>
        <dbReference type="ARBA" id="ARBA00022771"/>
    </source>
</evidence>
<dbReference type="Gene3D" id="3.30.40.10">
    <property type="entry name" value="Zinc/RING finger domain, C3HC4 (zinc finger)"/>
    <property type="match status" value="1"/>
</dbReference>
<dbReference type="GO" id="GO:0016567">
    <property type="term" value="P:protein ubiquitination"/>
    <property type="evidence" value="ECO:0007669"/>
    <property type="project" value="InterPro"/>
</dbReference>
<dbReference type="InterPro" id="IPR033489">
    <property type="entry name" value="RBBP6"/>
</dbReference>
<dbReference type="InterPro" id="IPR036875">
    <property type="entry name" value="Znf_CCHC_sf"/>
</dbReference>
<dbReference type="CDD" id="cd16620">
    <property type="entry name" value="vRING-HC-C4C4_RBBP6"/>
    <property type="match status" value="1"/>
</dbReference>
<proteinExistence type="predicted"/>
<feature type="compositionally biased region" description="Basic and acidic residues" evidence="5">
    <location>
        <begin position="318"/>
        <end position="360"/>
    </location>
</feature>
<dbReference type="GO" id="GO:0003676">
    <property type="term" value="F:nucleic acid binding"/>
    <property type="evidence" value="ECO:0007669"/>
    <property type="project" value="InterPro"/>
</dbReference>
<feature type="region of interest" description="Disordered" evidence="5">
    <location>
        <begin position="232"/>
        <end position="454"/>
    </location>
</feature>
<keyword evidence="9" id="KW-1185">Reference proteome</keyword>
<dbReference type="Pfam" id="PF04564">
    <property type="entry name" value="U-box"/>
    <property type="match status" value="1"/>
</dbReference>
<name>A0A1V9XLX9_9ACAR</name>
<dbReference type="PROSITE" id="PS50089">
    <property type="entry name" value="ZF_RING_2"/>
    <property type="match status" value="1"/>
</dbReference>
<dbReference type="SMART" id="SM00343">
    <property type="entry name" value="ZnF_C2HC"/>
    <property type="match status" value="1"/>
</dbReference>
<keyword evidence="2 4" id="KW-0863">Zinc-finger</keyword>
<evidence type="ECO:0000256" key="1">
    <source>
        <dbReference type="ARBA" id="ARBA00022723"/>
    </source>
</evidence>
<dbReference type="GO" id="GO:0006511">
    <property type="term" value="P:ubiquitin-dependent protein catabolic process"/>
    <property type="evidence" value="ECO:0007669"/>
    <property type="project" value="TreeGrafter"/>
</dbReference>
<dbReference type="InParanoid" id="A0A1V9XLX9"/>
<feature type="domain" description="RING-type" evidence="6">
    <location>
        <begin position="158"/>
        <end position="199"/>
    </location>
</feature>
<evidence type="ECO:0000259" key="6">
    <source>
        <dbReference type="PROSITE" id="PS50089"/>
    </source>
</evidence>
<dbReference type="GO" id="GO:0008270">
    <property type="term" value="F:zinc ion binding"/>
    <property type="evidence" value="ECO:0007669"/>
    <property type="project" value="UniProtKB-KW"/>
</dbReference>
<evidence type="ECO:0000256" key="4">
    <source>
        <dbReference type="PROSITE-ProRule" id="PRU00047"/>
    </source>
</evidence>
<comment type="caution">
    <text evidence="8">The sequence shown here is derived from an EMBL/GenBank/DDBJ whole genome shotgun (WGS) entry which is preliminary data.</text>
</comment>
<dbReference type="PROSITE" id="PS50158">
    <property type="entry name" value="ZF_CCHC"/>
    <property type="match status" value="1"/>
</dbReference>
<evidence type="ECO:0000313" key="9">
    <source>
        <dbReference type="Proteomes" id="UP000192247"/>
    </source>
</evidence>
<dbReference type="InterPro" id="IPR003613">
    <property type="entry name" value="Ubox_domain"/>
</dbReference>
<organism evidence="8 9">
    <name type="scientific">Tropilaelaps mercedesae</name>
    <dbReference type="NCBI Taxonomy" id="418985"/>
    <lineage>
        <taxon>Eukaryota</taxon>
        <taxon>Metazoa</taxon>
        <taxon>Ecdysozoa</taxon>
        <taxon>Arthropoda</taxon>
        <taxon>Chelicerata</taxon>
        <taxon>Arachnida</taxon>
        <taxon>Acari</taxon>
        <taxon>Parasitiformes</taxon>
        <taxon>Mesostigmata</taxon>
        <taxon>Gamasina</taxon>
        <taxon>Dermanyssoidea</taxon>
        <taxon>Laelapidae</taxon>
        <taxon>Tropilaelaps</taxon>
    </lineage>
</organism>
<dbReference type="EMBL" id="MNPL01007852">
    <property type="protein sequence ID" value="OQR74520.1"/>
    <property type="molecule type" value="Genomic_DNA"/>
</dbReference>
<evidence type="ECO:0000256" key="3">
    <source>
        <dbReference type="ARBA" id="ARBA00022833"/>
    </source>
</evidence>
<dbReference type="InterPro" id="IPR001878">
    <property type="entry name" value="Znf_CCHC"/>
</dbReference>
<feature type="compositionally biased region" description="Basic and acidic residues" evidence="5">
    <location>
        <begin position="440"/>
        <end position="454"/>
    </location>
</feature>
<evidence type="ECO:0008006" key="10">
    <source>
        <dbReference type="Google" id="ProtNLM"/>
    </source>
</evidence>
<feature type="non-terminal residue" evidence="8">
    <location>
        <position position="1"/>
    </location>
</feature>